<feature type="region of interest" description="Disordered" evidence="1">
    <location>
        <begin position="51"/>
        <end position="85"/>
    </location>
</feature>
<organism evidence="4 5">
    <name type="scientific">Candidatus Pullilachnospira stercoravium</name>
    <dbReference type="NCBI Taxonomy" id="2840913"/>
    <lineage>
        <taxon>Bacteria</taxon>
        <taxon>Bacillati</taxon>
        <taxon>Bacillota</taxon>
        <taxon>Clostridia</taxon>
        <taxon>Lachnospirales</taxon>
        <taxon>Lachnospiraceae</taxon>
        <taxon>Lachnospiraceae incertae sedis</taxon>
        <taxon>Candidatus Pullilachnospira</taxon>
    </lineage>
</organism>
<name>A0A9D1NV39_9FIRM</name>
<dbReference type="InterPro" id="IPR011105">
    <property type="entry name" value="Cell_wall_hydrolase_SleB"/>
</dbReference>
<accession>A0A9D1NV39</accession>
<evidence type="ECO:0000259" key="3">
    <source>
        <dbReference type="Pfam" id="PF07486"/>
    </source>
</evidence>
<dbReference type="EMBL" id="DVON01000203">
    <property type="protein sequence ID" value="HIV13410.1"/>
    <property type="molecule type" value="Genomic_DNA"/>
</dbReference>
<sequence length="280" mass="30310">MERLNIIWKFVQALVTRVVRQKKMVCIAAAAGTAAVVLTGVGVLAVHHATGTRQSQTADSGGAGNEQEEDQGDDDPDPDGQVPLGMEGVIEGVLSTRGLTRDYRAMGTSCEVVLVGQRKITREVVSRLDVGQELVQTVNQLDNQSWSLASATSMTDNDYENLLAVVEAEAGGEDVEGRIMVANVILNRVEDENFPDDVTSVIWQKAGGSSQFSPTEDGRIHSVTISNTTREAVNRAIDGEDLSQGALYFIAKDQADTDNIAWFDETLTHLFDHGGHSFYK</sequence>
<keyword evidence="4" id="KW-0378">Hydrolase</keyword>
<evidence type="ECO:0000313" key="5">
    <source>
        <dbReference type="Proteomes" id="UP000886723"/>
    </source>
</evidence>
<feature type="compositionally biased region" description="Acidic residues" evidence="1">
    <location>
        <begin position="66"/>
        <end position="78"/>
    </location>
</feature>
<keyword evidence="2" id="KW-1133">Transmembrane helix</keyword>
<keyword evidence="2" id="KW-0472">Membrane</keyword>
<evidence type="ECO:0000313" key="4">
    <source>
        <dbReference type="EMBL" id="HIV13410.1"/>
    </source>
</evidence>
<keyword evidence="2" id="KW-0812">Transmembrane</keyword>
<evidence type="ECO:0000256" key="2">
    <source>
        <dbReference type="SAM" id="Phobius"/>
    </source>
</evidence>
<protein>
    <submittedName>
        <fullName evidence="4">Cell wall hydrolase</fullName>
    </submittedName>
</protein>
<gene>
    <name evidence="4" type="ORF">IAA63_09775</name>
</gene>
<dbReference type="Pfam" id="PF07486">
    <property type="entry name" value="Hydrolase_2"/>
    <property type="match status" value="1"/>
</dbReference>
<reference evidence="4" key="1">
    <citation type="submission" date="2020-10" db="EMBL/GenBank/DDBJ databases">
        <authorList>
            <person name="Gilroy R."/>
        </authorList>
    </citation>
    <scope>NUCLEOTIDE SEQUENCE</scope>
    <source>
        <strain evidence="4">ChiBcec2-4451</strain>
    </source>
</reference>
<dbReference type="Gene3D" id="1.10.10.2520">
    <property type="entry name" value="Cell wall hydrolase SleB, domain 1"/>
    <property type="match status" value="1"/>
</dbReference>
<comment type="caution">
    <text evidence="4">The sequence shown here is derived from an EMBL/GenBank/DDBJ whole genome shotgun (WGS) entry which is preliminary data.</text>
</comment>
<dbReference type="AlphaFoldDB" id="A0A9D1NV39"/>
<dbReference type="Proteomes" id="UP000886723">
    <property type="component" value="Unassembled WGS sequence"/>
</dbReference>
<dbReference type="InterPro" id="IPR042047">
    <property type="entry name" value="SleB_dom1"/>
</dbReference>
<feature type="transmembrane region" description="Helical" evidence="2">
    <location>
        <begin position="24"/>
        <end position="46"/>
    </location>
</feature>
<dbReference type="GO" id="GO:0016787">
    <property type="term" value="F:hydrolase activity"/>
    <property type="evidence" value="ECO:0007669"/>
    <property type="project" value="UniProtKB-KW"/>
</dbReference>
<reference evidence="4" key="2">
    <citation type="journal article" date="2021" name="PeerJ">
        <title>Extensive microbial diversity within the chicken gut microbiome revealed by metagenomics and culture.</title>
        <authorList>
            <person name="Gilroy R."/>
            <person name="Ravi A."/>
            <person name="Getino M."/>
            <person name="Pursley I."/>
            <person name="Horton D.L."/>
            <person name="Alikhan N.F."/>
            <person name="Baker D."/>
            <person name="Gharbi K."/>
            <person name="Hall N."/>
            <person name="Watson M."/>
            <person name="Adriaenssens E.M."/>
            <person name="Foster-Nyarko E."/>
            <person name="Jarju S."/>
            <person name="Secka A."/>
            <person name="Antonio M."/>
            <person name="Oren A."/>
            <person name="Chaudhuri R.R."/>
            <person name="La Ragione R."/>
            <person name="Hildebrand F."/>
            <person name="Pallen M.J."/>
        </authorList>
    </citation>
    <scope>NUCLEOTIDE SEQUENCE</scope>
    <source>
        <strain evidence="4">ChiBcec2-4451</strain>
    </source>
</reference>
<evidence type="ECO:0000256" key="1">
    <source>
        <dbReference type="SAM" id="MobiDB-lite"/>
    </source>
</evidence>
<proteinExistence type="predicted"/>
<feature type="domain" description="Cell wall hydrolase SleB" evidence="3">
    <location>
        <begin position="172"/>
        <end position="279"/>
    </location>
</feature>